<dbReference type="EMBL" id="JARTCD010000057">
    <property type="protein sequence ID" value="KAJ8654761.1"/>
    <property type="molecule type" value="Genomic_DNA"/>
</dbReference>
<evidence type="ECO:0000313" key="2">
    <source>
        <dbReference type="Proteomes" id="UP001234581"/>
    </source>
</evidence>
<dbReference type="Proteomes" id="UP001234581">
    <property type="component" value="Unassembled WGS sequence"/>
</dbReference>
<dbReference type="RefSeq" id="XP_058339675.1">
    <property type="nucleotide sequence ID" value="XM_058489639.1"/>
</dbReference>
<protein>
    <submittedName>
        <fullName evidence="1">Uncharacterized protein</fullName>
    </submittedName>
</protein>
<dbReference type="GeneID" id="83217057"/>
<reference evidence="1 2" key="1">
    <citation type="submission" date="2023-03" db="EMBL/GenBank/DDBJ databases">
        <title>Genome sequence of Lichtheimia ornata CBS 291.66.</title>
        <authorList>
            <person name="Mohabir J.T."/>
            <person name="Shea T.P."/>
            <person name="Kurbessoian T."/>
            <person name="Berby B."/>
            <person name="Fontaine J."/>
            <person name="Livny J."/>
            <person name="Gnirke A."/>
            <person name="Stajich J.E."/>
            <person name="Cuomo C.A."/>
        </authorList>
    </citation>
    <scope>NUCLEOTIDE SEQUENCE [LARGE SCALE GENOMIC DNA]</scope>
    <source>
        <strain evidence="1">CBS 291.66</strain>
    </source>
</reference>
<keyword evidence="2" id="KW-1185">Reference proteome</keyword>
<name>A0AAD7UZ58_9FUNG</name>
<gene>
    <name evidence="1" type="ORF">O0I10_009652</name>
</gene>
<evidence type="ECO:0000313" key="1">
    <source>
        <dbReference type="EMBL" id="KAJ8654761.1"/>
    </source>
</evidence>
<proteinExistence type="predicted"/>
<accession>A0AAD7UZ58</accession>
<sequence length="90" mass="9682">MFVIGAMADIIPQVPVRIPLGISSIVGSYDSYATVWSALSWPYQLHLRITTLAVGSQTVTRPNMLARAAPLLEDVIEDAMTSPVIRCGAP</sequence>
<dbReference type="AlphaFoldDB" id="A0AAD7UZ58"/>
<comment type="caution">
    <text evidence="1">The sequence shown here is derived from an EMBL/GenBank/DDBJ whole genome shotgun (WGS) entry which is preliminary data.</text>
</comment>
<organism evidence="1 2">
    <name type="scientific">Lichtheimia ornata</name>
    <dbReference type="NCBI Taxonomy" id="688661"/>
    <lineage>
        <taxon>Eukaryota</taxon>
        <taxon>Fungi</taxon>
        <taxon>Fungi incertae sedis</taxon>
        <taxon>Mucoromycota</taxon>
        <taxon>Mucoromycotina</taxon>
        <taxon>Mucoromycetes</taxon>
        <taxon>Mucorales</taxon>
        <taxon>Lichtheimiaceae</taxon>
        <taxon>Lichtheimia</taxon>
    </lineage>
</organism>